<protein>
    <submittedName>
        <fullName evidence="1">Uncharacterized protein</fullName>
    </submittedName>
</protein>
<organism evidence="1">
    <name type="scientific">Brassica cretica</name>
    <name type="common">Mustard</name>
    <dbReference type="NCBI Taxonomy" id="69181"/>
    <lineage>
        <taxon>Eukaryota</taxon>
        <taxon>Viridiplantae</taxon>
        <taxon>Streptophyta</taxon>
        <taxon>Embryophyta</taxon>
        <taxon>Tracheophyta</taxon>
        <taxon>Spermatophyta</taxon>
        <taxon>Magnoliopsida</taxon>
        <taxon>eudicotyledons</taxon>
        <taxon>Gunneridae</taxon>
        <taxon>Pentapetalae</taxon>
        <taxon>rosids</taxon>
        <taxon>malvids</taxon>
        <taxon>Brassicales</taxon>
        <taxon>Brassicaceae</taxon>
        <taxon>Brassiceae</taxon>
        <taxon>Brassica</taxon>
    </lineage>
</organism>
<dbReference type="AlphaFoldDB" id="A0A8S9LF57"/>
<proteinExistence type="predicted"/>
<name>A0A8S9LF57_BRACR</name>
<comment type="caution">
    <text evidence="1">The sequence shown here is derived from an EMBL/GenBank/DDBJ whole genome shotgun (WGS) entry which is preliminary data.</text>
</comment>
<accession>A0A8S9LF57</accession>
<dbReference type="EMBL" id="QGKY02000094">
    <property type="protein sequence ID" value="KAF2604657.1"/>
    <property type="molecule type" value="Genomic_DNA"/>
</dbReference>
<sequence length="241" mass="26288">MEDSSKSELPRALKCPLQKSCILHSDALDFCKTSINKSLFLPVETINDVLLGVTQAALSFYLKNFPGRIRLTACVLVNLAIGIQEKGEAYTSVSSSVLSLSLETSLFSSEKVNHCLSSRWFSSTKRRDSASPWLIDETEASLSVDRRRIEDSLSLGGSSMIRRQTSLSLGGCPRSLNLSLSVGLLDGEGPLSPCGSSRIERFDSVPRWLSSTAAELSADGSPRRRWGSLSFALRDSFRSTS</sequence>
<evidence type="ECO:0000313" key="1">
    <source>
        <dbReference type="EMBL" id="KAF2604657.1"/>
    </source>
</evidence>
<gene>
    <name evidence="1" type="ORF">F2Q70_00025198</name>
</gene>
<reference evidence="1" key="1">
    <citation type="submission" date="2019-12" db="EMBL/GenBank/DDBJ databases">
        <title>Genome sequencing and annotation of Brassica cretica.</title>
        <authorList>
            <person name="Studholme D.J."/>
            <person name="Sarris P.F."/>
        </authorList>
    </citation>
    <scope>NUCLEOTIDE SEQUENCE</scope>
    <source>
        <strain evidence="1">PFS-102/07</strain>
        <tissue evidence="1">Leaf</tissue>
    </source>
</reference>